<feature type="transmembrane region" description="Helical" evidence="4">
    <location>
        <begin position="73"/>
        <end position="90"/>
    </location>
</feature>
<evidence type="ECO:0000256" key="2">
    <source>
        <dbReference type="ARBA" id="ARBA00022989"/>
    </source>
</evidence>
<sequence length="421" mass="43590">MTSLLRNVAALIAAVTILQLAGGLLGVRIPLAFAEEGHSSTALGLVAASYSAGFMMGAMIATMMLARVGHIRVYAACAAIFSVATLALHFSNDVWSWGVARMGAGFAVALMFAAIESWLAFSIGPRVRGEVMSVYMVFTKGALAFGPFLAFNYAPYSAEPWMIAAALAAVSMVPICFTSAAQPDPPKAQPLALVEQFATAPAAVIGSFGAGLVNGGVLALAPLYAAQHYGANAAAEFYSAAFLGSLTLQWPAGRISDRVDRRLVIAALAALAAVAAFALAIWSGRLDSFSAVLLFFLWGAGALSFYGIAVAHMADRAEPGKLAQSAAGLLFVWAAGSVVGPLILGPLVDVYDVAGMFWFAGFAAVLVAAAMFWRRSTREGPLTKEEFAPQLGTSVAAGEMAYGEDKPTDESGAIAGVANPR</sequence>
<reference evidence="7" key="1">
    <citation type="submission" date="2019-12" db="EMBL/GenBank/DDBJ databases">
        <title>Complete genome of Terracaulis silvestris 0127_4.</title>
        <authorList>
            <person name="Vieira S."/>
            <person name="Riedel T."/>
            <person name="Sproer C."/>
            <person name="Pascual J."/>
            <person name="Boedeker C."/>
            <person name="Overmann J."/>
        </authorList>
    </citation>
    <scope>NUCLEOTIDE SEQUENCE [LARGE SCALE GENOMIC DNA]</scope>
    <source>
        <strain evidence="7">0127_4</strain>
    </source>
</reference>
<feature type="transmembrane region" description="Helical" evidence="4">
    <location>
        <begin position="133"/>
        <end position="154"/>
    </location>
</feature>
<evidence type="ECO:0000313" key="7">
    <source>
        <dbReference type="Proteomes" id="UP000431269"/>
    </source>
</evidence>
<dbReference type="Gene3D" id="1.20.1250.20">
    <property type="entry name" value="MFS general substrate transporter like domains"/>
    <property type="match status" value="2"/>
</dbReference>
<name>A0A6I6MNL1_9CAUL</name>
<feature type="transmembrane region" description="Helical" evidence="4">
    <location>
        <begin position="289"/>
        <end position="314"/>
    </location>
</feature>
<protein>
    <submittedName>
        <fullName evidence="6">Putative MFS-type transporter YcaD</fullName>
    </submittedName>
</protein>
<feature type="transmembrane region" description="Helical" evidence="4">
    <location>
        <begin position="160"/>
        <end position="181"/>
    </location>
</feature>
<evidence type="ECO:0000259" key="5">
    <source>
        <dbReference type="PROSITE" id="PS50850"/>
    </source>
</evidence>
<dbReference type="EMBL" id="CP047045">
    <property type="protein sequence ID" value="QGZ96940.1"/>
    <property type="molecule type" value="Genomic_DNA"/>
</dbReference>
<organism evidence="6 7">
    <name type="scientific">Terricaulis silvestris</name>
    <dbReference type="NCBI Taxonomy" id="2686094"/>
    <lineage>
        <taxon>Bacteria</taxon>
        <taxon>Pseudomonadati</taxon>
        <taxon>Pseudomonadota</taxon>
        <taxon>Alphaproteobacteria</taxon>
        <taxon>Caulobacterales</taxon>
        <taxon>Caulobacteraceae</taxon>
        <taxon>Terricaulis</taxon>
    </lineage>
</organism>
<accession>A0A6I6MNL1</accession>
<dbReference type="GO" id="GO:0005886">
    <property type="term" value="C:plasma membrane"/>
    <property type="evidence" value="ECO:0007669"/>
    <property type="project" value="TreeGrafter"/>
</dbReference>
<dbReference type="InterPro" id="IPR036259">
    <property type="entry name" value="MFS_trans_sf"/>
</dbReference>
<gene>
    <name evidence="6" type="primary">ycaD</name>
    <name evidence="6" type="ORF">DSM104635_03805</name>
</gene>
<dbReference type="Pfam" id="PF07690">
    <property type="entry name" value="MFS_1"/>
    <property type="match status" value="1"/>
</dbReference>
<feature type="transmembrane region" description="Helical" evidence="4">
    <location>
        <begin position="202"/>
        <end position="225"/>
    </location>
</feature>
<dbReference type="InterPro" id="IPR020846">
    <property type="entry name" value="MFS_dom"/>
</dbReference>
<keyword evidence="7" id="KW-1185">Reference proteome</keyword>
<dbReference type="RefSeq" id="WP_158767722.1">
    <property type="nucleotide sequence ID" value="NZ_CP047045.1"/>
</dbReference>
<dbReference type="PANTHER" id="PTHR23521:SF3">
    <property type="entry name" value="MFS TRANSPORTER"/>
    <property type="match status" value="1"/>
</dbReference>
<feature type="transmembrane region" description="Helical" evidence="4">
    <location>
        <begin position="231"/>
        <end position="251"/>
    </location>
</feature>
<evidence type="ECO:0000313" key="6">
    <source>
        <dbReference type="EMBL" id="QGZ96940.1"/>
    </source>
</evidence>
<dbReference type="InterPro" id="IPR047200">
    <property type="entry name" value="MFS_YcaD-like"/>
</dbReference>
<dbReference type="Proteomes" id="UP000431269">
    <property type="component" value="Chromosome"/>
</dbReference>
<dbReference type="CDD" id="cd17477">
    <property type="entry name" value="MFS_YcaD_like"/>
    <property type="match status" value="1"/>
</dbReference>
<feature type="transmembrane region" description="Helical" evidence="4">
    <location>
        <begin position="42"/>
        <end position="66"/>
    </location>
</feature>
<dbReference type="AlphaFoldDB" id="A0A6I6MNL1"/>
<feature type="domain" description="Major facilitator superfamily (MFS) profile" evidence="5">
    <location>
        <begin position="7"/>
        <end position="378"/>
    </location>
</feature>
<dbReference type="PANTHER" id="PTHR23521">
    <property type="entry name" value="TRANSPORTER MFS SUPERFAMILY"/>
    <property type="match status" value="1"/>
</dbReference>
<dbReference type="GO" id="GO:0022857">
    <property type="term" value="F:transmembrane transporter activity"/>
    <property type="evidence" value="ECO:0007669"/>
    <property type="project" value="InterPro"/>
</dbReference>
<evidence type="ECO:0000256" key="1">
    <source>
        <dbReference type="ARBA" id="ARBA00022692"/>
    </source>
</evidence>
<dbReference type="KEGG" id="tsv:DSM104635_03805"/>
<keyword evidence="3 4" id="KW-0472">Membrane</keyword>
<dbReference type="PROSITE" id="PS50850">
    <property type="entry name" value="MFS"/>
    <property type="match status" value="1"/>
</dbReference>
<keyword evidence="1 4" id="KW-0812">Transmembrane</keyword>
<dbReference type="InterPro" id="IPR011701">
    <property type="entry name" value="MFS"/>
</dbReference>
<keyword evidence="2 4" id="KW-1133">Transmembrane helix</keyword>
<proteinExistence type="predicted"/>
<feature type="transmembrane region" description="Helical" evidence="4">
    <location>
        <begin position="326"/>
        <end position="344"/>
    </location>
</feature>
<evidence type="ECO:0000256" key="4">
    <source>
        <dbReference type="SAM" id="Phobius"/>
    </source>
</evidence>
<feature type="transmembrane region" description="Helical" evidence="4">
    <location>
        <begin position="102"/>
        <end position="121"/>
    </location>
</feature>
<evidence type="ECO:0000256" key="3">
    <source>
        <dbReference type="ARBA" id="ARBA00023136"/>
    </source>
</evidence>
<dbReference type="SUPFAM" id="SSF103473">
    <property type="entry name" value="MFS general substrate transporter"/>
    <property type="match status" value="1"/>
</dbReference>
<feature type="transmembrane region" description="Helical" evidence="4">
    <location>
        <begin position="263"/>
        <end position="283"/>
    </location>
</feature>
<feature type="transmembrane region" description="Helical" evidence="4">
    <location>
        <begin position="356"/>
        <end position="373"/>
    </location>
</feature>